<dbReference type="CDD" id="cd04880">
    <property type="entry name" value="ACT_AAAH-PDT-like"/>
    <property type="match status" value="1"/>
</dbReference>
<evidence type="ECO:0000313" key="13">
    <source>
        <dbReference type="Proteomes" id="UP000187283"/>
    </source>
</evidence>
<dbReference type="Gene3D" id="1.10.800.10">
    <property type="entry name" value="Aromatic amino acid hydroxylase"/>
    <property type="match status" value="1"/>
</dbReference>
<dbReference type="PROSITE" id="PS51671">
    <property type="entry name" value="ACT"/>
    <property type="match status" value="1"/>
</dbReference>
<dbReference type="GO" id="GO:0005506">
    <property type="term" value="F:iron ion binding"/>
    <property type="evidence" value="ECO:0007669"/>
    <property type="project" value="InterPro"/>
</dbReference>
<dbReference type="PANTHER" id="PTHR11473:SF24">
    <property type="entry name" value="PHENYLALANINE-4-HYDROXYLASE"/>
    <property type="match status" value="1"/>
</dbReference>
<keyword evidence="4 8" id="KW-0479">Metal-binding</keyword>
<dbReference type="EC" id="1.14.16.1" evidence="3"/>
<dbReference type="PRINTS" id="PR00372">
    <property type="entry name" value="FYWHYDRXLASE"/>
</dbReference>
<dbReference type="Pfam" id="PF00351">
    <property type="entry name" value="Biopterin_H"/>
    <property type="match status" value="1"/>
</dbReference>
<dbReference type="InterPro" id="IPR036951">
    <property type="entry name" value="ArAA_hydroxylase_sf"/>
</dbReference>
<name>A0A1R1XJG0_9FUNG</name>
<dbReference type="PROSITE" id="PS51410">
    <property type="entry name" value="BH4_AAA_HYDROXYL_2"/>
    <property type="match status" value="1"/>
</dbReference>
<keyword evidence="7" id="KW-0503">Monooxygenase</keyword>
<feature type="binding site" evidence="8">
    <location>
        <position position="298"/>
    </location>
    <ligand>
        <name>Fe cation</name>
        <dbReference type="ChEBI" id="CHEBI:24875"/>
    </ligand>
</feature>
<comment type="caution">
    <text evidence="12">The sequence shown here is derived from an EMBL/GenBank/DDBJ whole genome shotgun (WGS) entry which is preliminary data.</text>
</comment>
<dbReference type="GO" id="GO:0004664">
    <property type="term" value="F:prephenate dehydratase activity"/>
    <property type="evidence" value="ECO:0007669"/>
    <property type="project" value="InterPro"/>
</dbReference>
<sequence length="460" mass="52429">MIPAVMSMQKNPSNLFAEKKDEFSSFRNDTTSKRATLFFSISDTVGGLDICLQALREEKISLTRIESRPSKAVFMGYDFFVDLSESRVDSIVSVVEKIKQIPIVKEVHLVSGVNDDLEGVQEDSDVIWFPRKKRDLDTFSEKVLEMGSDLPSDHPGALDTEYRKRRYEITQLAKKHKTGMPLPHIDYTPEEKQTWKTVYNNLKQSYQGRACAEFINIFPLLESNCGYSPDSIPQIEDVSNFLKDCTGFTIRPVMGLLSPRDFLNAFAFRVFHSTQYIRHGSKPLFTPEPDVCHELLGHVPLLAVPDFAEFCHEIGLASLGVSDLDIKKLSTFFWFTVEFGLCKNDKNELRAYGAGLLSSSGELEYSLSGKPELKPLSLTETPQQEYPITEYQPLYFVSESFKDATNLVRQFASSIDRKFNVRYNPYTETVEVLDNKERINQFAIEIRNNMQVLTSCLLKS</sequence>
<dbReference type="InterPro" id="IPR001273">
    <property type="entry name" value="ArAA_hydroxylase"/>
</dbReference>
<accession>A0A1R1XJG0</accession>
<feature type="binding site" evidence="8">
    <location>
        <position position="338"/>
    </location>
    <ligand>
        <name>Fe cation</name>
        <dbReference type="ChEBI" id="CHEBI:24875"/>
    </ligand>
</feature>
<keyword evidence="5" id="KW-0560">Oxidoreductase</keyword>
<proteinExistence type="inferred from homology"/>
<dbReference type="InterPro" id="IPR018301">
    <property type="entry name" value="ArAA_hydroxylase_Fe/CU_BS"/>
</dbReference>
<evidence type="ECO:0000256" key="3">
    <source>
        <dbReference type="ARBA" id="ARBA00011995"/>
    </source>
</evidence>
<dbReference type="InterPro" id="IPR002912">
    <property type="entry name" value="ACT_dom"/>
</dbReference>
<dbReference type="AlphaFoldDB" id="A0A1R1XJG0"/>
<dbReference type="InterPro" id="IPR018528">
    <property type="entry name" value="Preph_deHydtase_CS"/>
</dbReference>
<dbReference type="SUPFAM" id="SSF55021">
    <property type="entry name" value="ACT-like"/>
    <property type="match status" value="1"/>
</dbReference>
<gene>
    <name evidence="12" type="ORF">AYI70_g7689</name>
</gene>
<dbReference type="PANTHER" id="PTHR11473">
    <property type="entry name" value="AROMATIC AMINO ACID HYDROXYLASE"/>
    <property type="match status" value="1"/>
</dbReference>
<dbReference type="OrthoDB" id="983542at2759"/>
<dbReference type="PROSITE" id="PS00367">
    <property type="entry name" value="BH4_AAA_HYDROXYL_1"/>
    <property type="match status" value="1"/>
</dbReference>
<evidence type="ECO:0000256" key="5">
    <source>
        <dbReference type="ARBA" id="ARBA00023002"/>
    </source>
</evidence>
<comment type="similarity">
    <text evidence="2">Belongs to the biopterin-dependent aromatic amino acid hydroxylase family.</text>
</comment>
<keyword evidence="13" id="KW-1185">Reference proteome</keyword>
<dbReference type="SUPFAM" id="SSF56534">
    <property type="entry name" value="Aromatic aminoacid monoxygenases, catalytic and oligomerization domains"/>
    <property type="match status" value="1"/>
</dbReference>
<dbReference type="PIRSF" id="PIRSF000336">
    <property type="entry name" value="TH"/>
    <property type="match status" value="1"/>
</dbReference>
<comment type="cofactor">
    <cofactor evidence="1 9">
        <name>Fe(2+)</name>
        <dbReference type="ChEBI" id="CHEBI:29033"/>
    </cofactor>
</comment>
<dbReference type="InterPro" id="IPR036329">
    <property type="entry name" value="Aro-AA_hydroxylase_C_sf"/>
</dbReference>
<feature type="domain" description="Biopterin-dependent aromatic amino acid hydroxylase family profile" evidence="10">
    <location>
        <begin position="114"/>
        <end position="460"/>
    </location>
</feature>
<dbReference type="Proteomes" id="UP000187283">
    <property type="component" value="Unassembled WGS sequence"/>
</dbReference>
<evidence type="ECO:0000256" key="9">
    <source>
        <dbReference type="PIRSR" id="PIRSR601273-2"/>
    </source>
</evidence>
<feature type="domain" description="ACT" evidence="11">
    <location>
        <begin position="36"/>
        <end position="112"/>
    </location>
</feature>
<dbReference type="InterPro" id="IPR019773">
    <property type="entry name" value="Tyrosine_3-monooxygenase-like"/>
</dbReference>
<evidence type="ECO:0000259" key="10">
    <source>
        <dbReference type="PROSITE" id="PS51410"/>
    </source>
</evidence>
<dbReference type="InterPro" id="IPR045865">
    <property type="entry name" value="ACT-like_dom_sf"/>
</dbReference>
<protein>
    <recommendedName>
        <fullName evidence="3">phenylalanine 4-monooxygenase</fullName>
        <ecNumber evidence="3">1.14.16.1</ecNumber>
    </recommendedName>
</protein>
<evidence type="ECO:0000259" key="11">
    <source>
        <dbReference type="PROSITE" id="PS51671"/>
    </source>
</evidence>
<evidence type="ECO:0000256" key="8">
    <source>
        <dbReference type="PIRSR" id="PIRSR000336-1"/>
    </source>
</evidence>
<dbReference type="PROSITE" id="PS00858">
    <property type="entry name" value="PREPHENATE_DEHYDR_2"/>
    <property type="match status" value="1"/>
</dbReference>
<dbReference type="GO" id="GO:0004505">
    <property type="term" value="F:phenylalanine 4-monooxygenase activity"/>
    <property type="evidence" value="ECO:0007669"/>
    <property type="project" value="UniProtKB-EC"/>
</dbReference>
<dbReference type="STRING" id="133412.A0A1R1XJG0"/>
<keyword evidence="6 8" id="KW-0408">Iron</keyword>
<dbReference type="EMBL" id="LSSN01002915">
    <property type="protein sequence ID" value="OMJ14769.1"/>
    <property type="molecule type" value="Genomic_DNA"/>
</dbReference>
<dbReference type="InterPro" id="IPR019774">
    <property type="entry name" value="Aromatic-AA_hydroxylase_C"/>
</dbReference>
<evidence type="ECO:0000256" key="7">
    <source>
        <dbReference type="ARBA" id="ARBA00023033"/>
    </source>
</evidence>
<evidence type="ECO:0000256" key="2">
    <source>
        <dbReference type="ARBA" id="ARBA00009712"/>
    </source>
</evidence>
<dbReference type="GO" id="GO:0009094">
    <property type="term" value="P:L-phenylalanine biosynthetic process"/>
    <property type="evidence" value="ECO:0007669"/>
    <property type="project" value="InterPro"/>
</dbReference>
<feature type="binding site" evidence="8">
    <location>
        <position position="293"/>
    </location>
    <ligand>
        <name>Fe cation</name>
        <dbReference type="ChEBI" id="CHEBI:24875"/>
    </ligand>
</feature>
<organism evidence="12 13">
    <name type="scientific">Smittium culicis</name>
    <dbReference type="NCBI Taxonomy" id="133412"/>
    <lineage>
        <taxon>Eukaryota</taxon>
        <taxon>Fungi</taxon>
        <taxon>Fungi incertae sedis</taxon>
        <taxon>Zoopagomycota</taxon>
        <taxon>Kickxellomycotina</taxon>
        <taxon>Harpellomycetes</taxon>
        <taxon>Harpellales</taxon>
        <taxon>Legeriomycetaceae</taxon>
        <taxon>Smittium</taxon>
    </lineage>
</organism>
<reference evidence="12 13" key="1">
    <citation type="submission" date="2017-01" db="EMBL/GenBank/DDBJ databases">
        <authorList>
            <person name="Mah S.A."/>
            <person name="Swanson W.J."/>
            <person name="Moy G.W."/>
            <person name="Vacquier V.D."/>
        </authorList>
    </citation>
    <scope>NUCLEOTIDE SEQUENCE [LARGE SCALE GENOMIC DNA]</scope>
    <source>
        <strain evidence="12 13">GSMNP</strain>
    </source>
</reference>
<evidence type="ECO:0000313" key="12">
    <source>
        <dbReference type="EMBL" id="OMJ14769.1"/>
    </source>
</evidence>
<evidence type="ECO:0000256" key="6">
    <source>
        <dbReference type="ARBA" id="ARBA00023004"/>
    </source>
</evidence>
<evidence type="ECO:0000256" key="1">
    <source>
        <dbReference type="ARBA" id="ARBA00001954"/>
    </source>
</evidence>
<evidence type="ECO:0000256" key="4">
    <source>
        <dbReference type="ARBA" id="ARBA00022723"/>
    </source>
</evidence>